<keyword evidence="1 6" id="KW-0963">Cytoplasm</keyword>
<name>A0ABR9QYI1_9FIRM</name>
<evidence type="ECO:0000256" key="6">
    <source>
        <dbReference type="HAMAP-Rule" id="MF_00031"/>
    </source>
</evidence>
<dbReference type="SUPFAM" id="SSF46929">
    <property type="entry name" value="DNA helicase RuvA subunit, C-terminal domain"/>
    <property type="match status" value="1"/>
</dbReference>
<dbReference type="SMART" id="SM00278">
    <property type="entry name" value="HhH1"/>
    <property type="match status" value="2"/>
</dbReference>
<comment type="caution">
    <text evidence="8">The sequence shown here is derived from an EMBL/GenBank/DDBJ whole genome shotgun (WGS) entry which is preliminary data.</text>
</comment>
<evidence type="ECO:0000256" key="2">
    <source>
        <dbReference type="ARBA" id="ARBA00022763"/>
    </source>
</evidence>
<accession>A0ABR9QYI1</accession>
<feature type="region of interest" description="Domain III" evidence="6">
    <location>
        <begin position="146"/>
        <end position="199"/>
    </location>
</feature>
<dbReference type="InterPro" id="IPR012340">
    <property type="entry name" value="NA-bd_OB-fold"/>
</dbReference>
<dbReference type="InterPro" id="IPR015940">
    <property type="entry name" value="UBA"/>
</dbReference>
<dbReference type="NCBIfam" id="TIGR00084">
    <property type="entry name" value="ruvA"/>
    <property type="match status" value="1"/>
</dbReference>
<comment type="domain">
    <text evidence="6">Has three domains with a flexible linker between the domains II and III and assumes an 'L' shape. Domain III is highly mobile and contacts RuvB.</text>
</comment>
<evidence type="ECO:0000256" key="5">
    <source>
        <dbReference type="ARBA" id="ARBA00023204"/>
    </source>
</evidence>
<keyword evidence="2 6" id="KW-0227">DNA damage</keyword>
<dbReference type="Pfam" id="PF01330">
    <property type="entry name" value="RuvA_N"/>
    <property type="match status" value="1"/>
</dbReference>
<dbReference type="SUPFAM" id="SSF47781">
    <property type="entry name" value="RuvA domain 2-like"/>
    <property type="match status" value="1"/>
</dbReference>
<comment type="similarity">
    <text evidence="6">Belongs to the RuvA family.</text>
</comment>
<evidence type="ECO:0000313" key="9">
    <source>
        <dbReference type="Proteomes" id="UP001516588"/>
    </source>
</evidence>
<dbReference type="SUPFAM" id="SSF50249">
    <property type="entry name" value="Nucleic acid-binding proteins"/>
    <property type="match status" value="1"/>
</dbReference>
<evidence type="ECO:0000313" key="8">
    <source>
        <dbReference type="EMBL" id="MBE5035929.1"/>
    </source>
</evidence>
<proteinExistence type="inferred from homology"/>
<protein>
    <recommendedName>
        <fullName evidence="6">Holliday junction branch migration complex subunit RuvA</fullName>
    </recommendedName>
</protein>
<evidence type="ECO:0000259" key="7">
    <source>
        <dbReference type="PROSITE" id="PS50030"/>
    </source>
</evidence>
<comment type="function">
    <text evidence="6">The RuvA-RuvB-RuvC complex processes Holliday junction (HJ) DNA during genetic recombination and DNA repair, while the RuvA-RuvB complex plays an important role in the rescue of blocked DNA replication forks via replication fork reversal (RFR). RuvA specifically binds to HJ cruciform DNA, conferring on it an open structure. The RuvB hexamer acts as an ATP-dependent pump, pulling dsDNA into and through the RuvAB complex. HJ branch migration allows RuvC to scan DNA until it finds its consensus sequence, where it cleaves and resolves the cruciform DNA.</text>
</comment>
<dbReference type="PROSITE" id="PS50030">
    <property type="entry name" value="UBA"/>
    <property type="match status" value="1"/>
</dbReference>
<dbReference type="Gene3D" id="1.10.150.20">
    <property type="entry name" value="5' to 3' exonuclease, C-terminal subdomain"/>
    <property type="match status" value="1"/>
</dbReference>
<keyword evidence="5 6" id="KW-0234">DNA repair</keyword>
<dbReference type="Proteomes" id="UP001516588">
    <property type="component" value="Unassembled WGS sequence"/>
</dbReference>
<dbReference type="Gene3D" id="2.40.50.140">
    <property type="entry name" value="Nucleic acid-binding proteins"/>
    <property type="match status" value="1"/>
</dbReference>
<evidence type="ECO:0000256" key="4">
    <source>
        <dbReference type="ARBA" id="ARBA00023172"/>
    </source>
</evidence>
<dbReference type="InterPro" id="IPR003583">
    <property type="entry name" value="Hlx-hairpin-Hlx_DNA-bd_motif"/>
</dbReference>
<sequence length="199" mass="21255">MIDFVKGSLTYKGDSTITVETAAGIGYEINVAANSPFFLKNTGESVMVYTVLMVKEDDMSLYGFSDRGSLSVFRKLISVSGIGAKAAMAIFSVMPAEEIKRAIVFEDSAAFTKASGIGKKTAQRIVLELKDHYGSADIANSSSSAVKANAYGRVSISEEAINALMELGYTRNEAADAVASVSGENLTIEDYIRAALRNF</sequence>
<dbReference type="Pfam" id="PF07499">
    <property type="entry name" value="RuvA_C"/>
    <property type="match status" value="1"/>
</dbReference>
<dbReference type="EMBL" id="JADCKA010000011">
    <property type="protein sequence ID" value="MBE5035929.1"/>
    <property type="molecule type" value="Genomic_DNA"/>
</dbReference>
<comment type="subcellular location">
    <subcellularLocation>
        <location evidence="6">Cytoplasm</location>
    </subcellularLocation>
</comment>
<keyword evidence="4 6" id="KW-0233">DNA recombination</keyword>
<dbReference type="CDD" id="cd14332">
    <property type="entry name" value="UBA_RuvA_C"/>
    <property type="match status" value="1"/>
</dbReference>
<dbReference type="RefSeq" id="WP_226385577.1">
    <property type="nucleotide sequence ID" value="NZ_JADCKA010000011.1"/>
</dbReference>
<dbReference type="InterPro" id="IPR010994">
    <property type="entry name" value="RuvA_2-like"/>
</dbReference>
<dbReference type="Pfam" id="PF14520">
    <property type="entry name" value="HHH_5"/>
    <property type="match status" value="1"/>
</dbReference>
<dbReference type="InterPro" id="IPR011114">
    <property type="entry name" value="RuvA_C"/>
</dbReference>
<feature type="domain" description="UBA" evidence="7">
    <location>
        <begin position="155"/>
        <end position="195"/>
    </location>
</feature>
<evidence type="ECO:0000256" key="1">
    <source>
        <dbReference type="ARBA" id="ARBA00022490"/>
    </source>
</evidence>
<reference evidence="8 9" key="1">
    <citation type="submission" date="2020-10" db="EMBL/GenBank/DDBJ databases">
        <title>ChiBAC.</title>
        <authorList>
            <person name="Zenner C."/>
            <person name="Hitch T.C.A."/>
            <person name="Clavel T."/>
        </authorList>
    </citation>
    <scope>NUCLEOTIDE SEQUENCE [LARGE SCALE GENOMIC DNA]</scope>
    <source>
        <strain evidence="8 9">DSM 108706</strain>
    </source>
</reference>
<keyword evidence="3 6" id="KW-0238">DNA-binding</keyword>
<dbReference type="Gene3D" id="1.10.8.10">
    <property type="entry name" value="DNA helicase RuvA subunit, C-terminal domain"/>
    <property type="match status" value="1"/>
</dbReference>
<gene>
    <name evidence="6 8" type="primary">ruvA</name>
    <name evidence="8" type="ORF">INF20_06545</name>
</gene>
<evidence type="ECO:0000256" key="3">
    <source>
        <dbReference type="ARBA" id="ARBA00023125"/>
    </source>
</evidence>
<dbReference type="HAMAP" id="MF_00031">
    <property type="entry name" value="DNA_HJ_migration_RuvA"/>
    <property type="match status" value="1"/>
</dbReference>
<comment type="caution">
    <text evidence="6">Lacks conserved residue(s) required for the propagation of feature annotation.</text>
</comment>
<dbReference type="InterPro" id="IPR013849">
    <property type="entry name" value="DNA_helicase_Holl-junc_RuvA_I"/>
</dbReference>
<dbReference type="InterPro" id="IPR036267">
    <property type="entry name" value="RuvA_C_sf"/>
</dbReference>
<comment type="subunit">
    <text evidence="6">Homotetramer. Forms an RuvA(8)-RuvB(12)-Holliday junction (HJ) complex. HJ DNA is sandwiched between 2 RuvA tetramers; dsDNA enters through RuvA and exits via RuvB. An RuvB hexamer assembles on each DNA strand where it exits the tetramer. Each RuvB hexamer is contacted by two RuvA subunits (via domain III) on 2 adjacent RuvB subunits; this complex drives branch migration. In the full resolvosome a probable DNA-RuvA(4)-RuvB(12)-RuvC(2) complex forms which resolves the HJ.</text>
</comment>
<keyword evidence="9" id="KW-1185">Reference proteome</keyword>
<organism evidence="8 9">
    <name type="scientific">Gallibacter intestinalis</name>
    <dbReference type="NCBI Taxonomy" id="2779356"/>
    <lineage>
        <taxon>Bacteria</taxon>
        <taxon>Bacillati</taxon>
        <taxon>Bacillota</taxon>
        <taxon>Clostridia</taxon>
        <taxon>Eubacteriales</taxon>
        <taxon>Eubacteriaceae</taxon>
        <taxon>Gallibacter</taxon>
    </lineage>
</organism>
<dbReference type="InterPro" id="IPR000085">
    <property type="entry name" value="RuvA"/>
</dbReference>